<dbReference type="PROSITE" id="PS50297">
    <property type="entry name" value="ANK_REP_REGION"/>
    <property type="match status" value="1"/>
</dbReference>
<evidence type="ECO:0000256" key="19">
    <source>
        <dbReference type="SAM" id="Phobius"/>
    </source>
</evidence>
<evidence type="ECO:0000256" key="1">
    <source>
        <dbReference type="ARBA" id="ARBA00004175"/>
    </source>
</evidence>
<evidence type="ECO:0000256" key="16">
    <source>
        <dbReference type="ARBA" id="ARBA00023298"/>
    </source>
</evidence>
<evidence type="ECO:0000313" key="22">
    <source>
        <dbReference type="Proteomes" id="UP000285301"/>
    </source>
</evidence>
<evidence type="ECO:0000256" key="18">
    <source>
        <dbReference type="PROSITE-ProRule" id="PRU00023"/>
    </source>
</evidence>
<comment type="subcellular location">
    <subcellularLocation>
        <location evidence="2">Cell membrane</location>
        <topology evidence="2">Multi-pass membrane protein</topology>
    </subcellularLocation>
    <subcellularLocation>
        <location evidence="1">Target cell membrane</location>
    </subcellularLocation>
</comment>
<dbReference type="GO" id="GO:0034703">
    <property type="term" value="C:cation channel complex"/>
    <property type="evidence" value="ECO:0007669"/>
    <property type="project" value="UniProtKB-ARBA"/>
</dbReference>
<dbReference type="GO" id="GO:0006887">
    <property type="term" value="P:exocytosis"/>
    <property type="evidence" value="ECO:0007669"/>
    <property type="project" value="UniProtKB-KW"/>
</dbReference>
<dbReference type="STRING" id="1965070.A0A3S4QHG7"/>
<keyword evidence="18" id="KW-0040">ANK repeat</keyword>
<dbReference type="GO" id="GO:0044218">
    <property type="term" value="C:other organism cell membrane"/>
    <property type="evidence" value="ECO:0007669"/>
    <property type="project" value="UniProtKB-KW"/>
</dbReference>
<reference evidence="21 22" key="1">
    <citation type="journal article" date="2018" name="Gigascience">
        <title>Genomes of trombidid mites reveal novel predicted allergens and laterally-transferred genes associated with secondary metabolism.</title>
        <authorList>
            <person name="Dong X."/>
            <person name="Chaisiri K."/>
            <person name="Xia D."/>
            <person name="Armstrong S.D."/>
            <person name="Fang Y."/>
            <person name="Donnelly M.J."/>
            <person name="Kadowaki T."/>
            <person name="McGarry J.W."/>
            <person name="Darby A.C."/>
            <person name="Makepeace B.L."/>
        </authorList>
    </citation>
    <scope>NUCLEOTIDE SEQUENCE [LARGE SCALE GENOMIC DNA]</scope>
    <source>
        <strain evidence="21">UoL-WK</strain>
    </source>
</reference>
<dbReference type="Pfam" id="PF00023">
    <property type="entry name" value="Ank"/>
    <property type="match status" value="1"/>
</dbReference>
<protein>
    <submittedName>
        <fullName evidence="21">Transient receptor potential cation channel subfamily V member 5-like protein</fullName>
    </submittedName>
</protein>
<keyword evidence="15 19" id="KW-0472">Membrane</keyword>
<keyword evidence="21" id="KW-0675">Receptor</keyword>
<dbReference type="AlphaFoldDB" id="A0A3S4QHG7"/>
<dbReference type="GO" id="GO:0098703">
    <property type="term" value="P:calcium ion import across plasma membrane"/>
    <property type="evidence" value="ECO:0007669"/>
    <property type="project" value="TreeGrafter"/>
</dbReference>
<keyword evidence="22" id="KW-1185">Reference proteome</keyword>
<keyword evidence="3" id="KW-0813">Transport</keyword>
<dbReference type="PANTHER" id="PTHR10582">
    <property type="entry name" value="TRANSIENT RECEPTOR POTENTIAL ION CHANNEL PROTEIN"/>
    <property type="match status" value="1"/>
</dbReference>
<dbReference type="InterPro" id="IPR024862">
    <property type="entry name" value="TRPV"/>
</dbReference>
<feature type="transmembrane region" description="Helical" evidence="19">
    <location>
        <begin position="507"/>
        <end position="526"/>
    </location>
</feature>
<feature type="transmembrane region" description="Helical" evidence="19">
    <location>
        <begin position="533"/>
        <end position="555"/>
    </location>
</feature>
<dbReference type="OrthoDB" id="6514099at2759"/>
<keyword evidence="16" id="KW-1053">Target membrane</keyword>
<evidence type="ECO:0000256" key="14">
    <source>
        <dbReference type="ARBA" id="ARBA00023065"/>
    </source>
</evidence>
<gene>
    <name evidence="21" type="ORF">B4U79_11610</name>
</gene>
<dbReference type="GO" id="GO:0044231">
    <property type="term" value="C:host cell presynaptic membrane"/>
    <property type="evidence" value="ECO:0007669"/>
    <property type="project" value="UniProtKB-KW"/>
</dbReference>
<evidence type="ECO:0000256" key="10">
    <source>
        <dbReference type="ARBA" id="ARBA00022737"/>
    </source>
</evidence>
<dbReference type="InterPro" id="IPR005821">
    <property type="entry name" value="Ion_trans_dom"/>
</dbReference>
<evidence type="ECO:0000256" key="3">
    <source>
        <dbReference type="ARBA" id="ARBA00022448"/>
    </source>
</evidence>
<evidence type="ECO:0000256" key="12">
    <source>
        <dbReference type="ARBA" id="ARBA00022989"/>
    </source>
</evidence>
<feature type="transmembrane region" description="Helical" evidence="19">
    <location>
        <begin position="468"/>
        <end position="487"/>
    </location>
</feature>
<keyword evidence="13" id="KW-0528">Neurotoxin</keyword>
<evidence type="ECO:0000256" key="9">
    <source>
        <dbReference type="ARBA" id="ARBA00022692"/>
    </source>
</evidence>
<organism evidence="21 22">
    <name type="scientific">Dinothrombium tinctorium</name>
    <dbReference type="NCBI Taxonomy" id="1965070"/>
    <lineage>
        <taxon>Eukaryota</taxon>
        <taxon>Metazoa</taxon>
        <taxon>Ecdysozoa</taxon>
        <taxon>Arthropoda</taxon>
        <taxon>Chelicerata</taxon>
        <taxon>Arachnida</taxon>
        <taxon>Acari</taxon>
        <taxon>Acariformes</taxon>
        <taxon>Trombidiformes</taxon>
        <taxon>Prostigmata</taxon>
        <taxon>Anystina</taxon>
        <taxon>Parasitengona</taxon>
        <taxon>Trombidioidea</taxon>
        <taxon>Trombidiidae</taxon>
        <taxon>Dinothrombium</taxon>
    </lineage>
</organism>
<evidence type="ECO:0000259" key="20">
    <source>
        <dbReference type="Pfam" id="PF00520"/>
    </source>
</evidence>
<dbReference type="Pfam" id="PF00520">
    <property type="entry name" value="Ion_trans"/>
    <property type="match status" value="1"/>
</dbReference>
<dbReference type="SMART" id="SM00248">
    <property type="entry name" value="ANK"/>
    <property type="match status" value="4"/>
</dbReference>
<comment type="caution">
    <text evidence="21">The sequence shown here is derived from an EMBL/GenBank/DDBJ whole genome shotgun (WGS) entry which is preliminary data.</text>
</comment>
<feature type="domain" description="Ion transport" evidence="20">
    <location>
        <begin position="418"/>
        <end position="633"/>
    </location>
</feature>
<evidence type="ECO:0000256" key="8">
    <source>
        <dbReference type="ARBA" id="ARBA00022673"/>
    </source>
</evidence>
<evidence type="ECO:0000256" key="4">
    <source>
        <dbReference type="ARBA" id="ARBA00022475"/>
    </source>
</evidence>
<feature type="repeat" description="ANK" evidence="18">
    <location>
        <begin position="112"/>
        <end position="144"/>
    </location>
</feature>
<evidence type="ECO:0000256" key="13">
    <source>
        <dbReference type="ARBA" id="ARBA00023028"/>
    </source>
</evidence>
<evidence type="ECO:0000256" key="15">
    <source>
        <dbReference type="ARBA" id="ARBA00023136"/>
    </source>
</evidence>
<feature type="repeat" description="ANK" evidence="18">
    <location>
        <begin position="180"/>
        <end position="212"/>
    </location>
</feature>
<keyword evidence="13" id="KW-0638">Presynaptic neurotoxin</keyword>
<keyword evidence="12 19" id="KW-1133">Transmembrane helix</keyword>
<keyword evidence="14" id="KW-0406">Ion transport</keyword>
<evidence type="ECO:0000256" key="5">
    <source>
        <dbReference type="ARBA" id="ARBA00022483"/>
    </source>
</evidence>
<keyword evidence="6" id="KW-1052">Target cell membrane</keyword>
<keyword evidence="9 19" id="KW-0812">Transmembrane</keyword>
<evidence type="ECO:0000256" key="7">
    <source>
        <dbReference type="ARBA" id="ARBA00022568"/>
    </source>
</evidence>
<keyword evidence="11" id="KW-0106">Calcium</keyword>
<evidence type="ECO:0000256" key="2">
    <source>
        <dbReference type="ARBA" id="ARBA00004651"/>
    </source>
</evidence>
<dbReference type="PANTHER" id="PTHR10582:SF28">
    <property type="entry name" value="NANCHUNG, ISOFORM B"/>
    <property type="match status" value="1"/>
</dbReference>
<keyword evidence="4" id="KW-1003">Cell membrane</keyword>
<accession>A0A3S4QHG7</accession>
<dbReference type="InterPro" id="IPR002110">
    <property type="entry name" value="Ankyrin_rpt"/>
</dbReference>
<dbReference type="Gene3D" id="1.25.40.20">
    <property type="entry name" value="Ankyrin repeat-containing domain"/>
    <property type="match status" value="1"/>
</dbReference>
<dbReference type="GO" id="GO:0005886">
    <property type="term" value="C:plasma membrane"/>
    <property type="evidence" value="ECO:0007669"/>
    <property type="project" value="UniProtKB-SubCell"/>
</dbReference>
<evidence type="ECO:0000256" key="17">
    <source>
        <dbReference type="ARBA" id="ARBA00023303"/>
    </source>
</evidence>
<keyword evidence="17" id="KW-0407">Ion channel</keyword>
<evidence type="ECO:0000256" key="11">
    <source>
        <dbReference type="ARBA" id="ARBA00022837"/>
    </source>
</evidence>
<dbReference type="InterPro" id="IPR036770">
    <property type="entry name" value="Ankyrin_rpt-contain_sf"/>
</dbReference>
<keyword evidence="13" id="KW-0800">Toxin</keyword>
<keyword evidence="5" id="KW-0268">Exocytosis</keyword>
<evidence type="ECO:0000313" key="21">
    <source>
        <dbReference type="EMBL" id="RWS03524.1"/>
    </source>
</evidence>
<proteinExistence type="predicted"/>
<keyword evidence="7" id="KW-0109">Calcium transport</keyword>
<dbReference type="GO" id="GO:0005262">
    <property type="term" value="F:calcium channel activity"/>
    <property type="evidence" value="ECO:0007669"/>
    <property type="project" value="UniProtKB-KW"/>
</dbReference>
<dbReference type="EMBL" id="NCKU01006419">
    <property type="protein sequence ID" value="RWS03524.1"/>
    <property type="molecule type" value="Genomic_DNA"/>
</dbReference>
<dbReference type="Proteomes" id="UP000285301">
    <property type="component" value="Unassembled WGS sequence"/>
</dbReference>
<dbReference type="Pfam" id="PF12796">
    <property type="entry name" value="Ank_2"/>
    <property type="match status" value="1"/>
</dbReference>
<name>A0A3S4QHG7_9ACAR</name>
<feature type="non-terminal residue" evidence="21">
    <location>
        <position position="640"/>
    </location>
</feature>
<dbReference type="PROSITE" id="PS50088">
    <property type="entry name" value="ANK_REPEAT"/>
    <property type="match status" value="2"/>
</dbReference>
<keyword evidence="8" id="KW-0107">Calcium channel</keyword>
<feature type="transmembrane region" description="Helical" evidence="19">
    <location>
        <begin position="598"/>
        <end position="621"/>
    </location>
</feature>
<evidence type="ECO:0000256" key="6">
    <source>
        <dbReference type="ARBA" id="ARBA00022537"/>
    </source>
</evidence>
<keyword evidence="10" id="KW-0677">Repeat</keyword>
<dbReference type="SUPFAM" id="SSF48403">
    <property type="entry name" value="Ankyrin repeat"/>
    <property type="match status" value="1"/>
</dbReference>
<sequence>MGNINSEVSEYVKIQANADATKNEFYSVLNVKKRGILLDIIREAMKSVSASNTADCDTREVCWRIDARGSVGETALHTCFLVSNSAYFELARRLVRLFPKMVNDIYIGDEYYGEAPLHMAIVNEDTSMVKFLLDHGADLNKRAIGNYFCPDDLKDARIDCLEHEWYDVPVETNYFGHFYWGEYPLSFAACLELPDCYRLLLAKGANPNLQDTHGNTVLHNTVIVDKLNMFSLAYELGAELRVRNRQNLTPLALAAKLTRAELERDVFWQFCDIAFAAYPIDEVDSIDINTGDVNKTSALSVVVFGDELGHLDLFDGLLVEILKEKWNTPSPKIQSPQNIPKNCSSSKSVQFYSSFAKNVSNCSLCDEMNKEHTNISSDFSKYAHNAKSKIVIEMNETIDEISENTTKLWQQNDQCYLLRFETSTDKVCRMTEILTLIGTVIYLISILKEARNLGWRIFFETLLAEPGRVMFIISCILIVACLPLRLICSPQHEDRIVSVAMFLTPMHILFFCRGFRAVGPFVVMIYKMIISDLLCFVLIYMIFVMGFAEAFYVIFLSHNGNGTNYFSSATESILSMFLMSLNEFVDIYNEFDKTDHAFLAKFLFIIYMILVSVLLIAMLIAMTGKTYQEIASRPKEWLRQ</sequence>